<name>A0AAN8GPZ0_9TELE</name>
<keyword evidence="2" id="KW-1185">Reference proteome</keyword>
<sequence>MTEAWIHSLKEPMIQARRSEDPPERHPIVSGLMQSRLRSEQLKREMLKETTETFWVKMSDALKMYFEKKTPLRRSHTPR</sequence>
<accession>A0AAN8GPZ0</accession>
<gene>
    <name evidence="1" type="ORF">CesoFtcFv8_015901</name>
</gene>
<evidence type="ECO:0000313" key="1">
    <source>
        <dbReference type="EMBL" id="KAK5887286.1"/>
    </source>
</evidence>
<dbReference type="Proteomes" id="UP001335648">
    <property type="component" value="Unassembled WGS sequence"/>
</dbReference>
<dbReference type="EMBL" id="JAULUE010002058">
    <property type="protein sequence ID" value="KAK5887286.1"/>
    <property type="molecule type" value="Genomic_DNA"/>
</dbReference>
<organism evidence="1 2">
    <name type="scientific">Champsocephalus esox</name>
    <name type="common">pike icefish</name>
    <dbReference type="NCBI Taxonomy" id="159716"/>
    <lineage>
        <taxon>Eukaryota</taxon>
        <taxon>Metazoa</taxon>
        <taxon>Chordata</taxon>
        <taxon>Craniata</taxon>
        <taxon>Vertebrata</taxon>
        <taxon>Euteleostomi</taxon>
        <taxon>Actinopterygii</taxon>
        <taxon>Neopterygii</taxon>
        <taxon>Teleostei</taxon>
        <taxon>Neoteleostei</taxon>
        <taxon>Acanthomorphata</taxon>
        <taxon>Eupercaria</taxon>
        <taxon>Perciformes</taxon>
        <taxon>Notothenioidei</taxon>
        <taxon>Channichthyidae</taxon>
        <taxon>Champsocephalus</taxon>
    </lineage>
</organism>
<reference evidence="1 2" key="1">
    <citation type="journal article" date="2023" name="Mol. Biol. Evol.">
        <title>Genomics of Secondarily Temperate Adaptation in the Only Non-Antarctic Icefish.</title>
        <authorList>
            <person name="Rivera-Colon A.G."/>
            <person name="Rayamajhi N."/>
            <person name="Minhas B.F."/>
            <person name="Madrigal G."/>
            <person name="Bilyk K.T."/>
            <person name="Yoon V."/>
            <person name="Hune M."/>
            <person name="Gregory S."/>
            <person name="Cheng C.H.C."/>
            <person name="Catchen J.M."/>
        </authorList>
    </citation>
    <scope>NUCLEOTIDE SEQUENCE [LARGE SCALE GENOMIC DNA]</scope>
    <source>
        <strain evidence="1">JC2023a</strain>
    </source>
</reference>
<protein>
    <submittedName>
        <fullName evidence="1">Uncharacterized protein</fullName>
    </submittedName>
</protein>
<comment type="caution">
    <text evidence="1">The sequence shown here is derived from an EMBL/GenBank/DDBJ whole genome shotgun (WGS) entry which is preliminary data.</text>
</comment>
<evidence type="ECO:0000313" key="2">
    <source>
        <dbReference type="Proteomes" id="UP001335648"/>
    </source>
</evidence>
<proteinExistence type="predicted"/>
<dbReference type="AlphaFoldDB" id="A0AAN8GPZ0"/>